<evidence type="ECO:0000313" key="3">
    <source>
        <dbReference type="Proteomes" id="UP001164459"/>
    </source>
</evidence>
<keyword evidence="3" id="KW-1185">Reference proteome</keyword>
<dbReference type="Proteomes" id="UP001164459">
    <property type="component" value="Chromosome"/>
</dbReference>
<dbReference type="RefSeq" id="WP_269038837.1">
    <property type="nucleotide sequence ID" value="NZ_CP114040.1"/>
</dbReference>
<keyword evidence="1" id="KW-0732">Signal</keyword>
<evidence type="ECO:0000256" key="1">
    <source>
        <dbReference type="SAM" id="SignalP"/>
    </source>
</evidence>
<proteinExistence type="predicted"/>
<feature type="signal peptide" evidence="1">
    <location>
        <begin position="1"/>
        <end position="23"/>
    </location>
</feature>
<dbReference type="EMBL" id="CP114040">
    <property type="protein sequence ID" value="WAS96486.1"/>
    <property type="molecule type" value="Genomic_DNA"/>
</dbReference>
<protein>
    <submittedName>
        <fullName evidence="2">Uncharacterized protein</fullName>
    </submittedName>
</protein>
<sequence length="207" mass="21246">MRHPPAIASLLLSLAAAPPAAESAERPTALAPPATTDDFLARLEAPVALENIDADAADGALEIGFDLRGVRRVSLAMYTEGEGSGRGLVTVDDAIVAEVGFVDGAVAWQTIDLSTLTPPQAHAVAASIVQVWHEKVITEALSAATVDVRDLKCTVAGVIAGATASIILGGTCGILWKNIPMCGNAGTAAYWKVSGYIADKCNGAQNK</sequence>
<feature type="chain" id="PRO_5045386865" evidence="1">
    <location>
        <begin position="24"/>
        <end position="207"/>
    </location>
</feature>
<reference evidence="2" key="1">
    <citation type="submission" date="2022-11" db="EMBL/GenBank/DDBJ databases">
        <title>Minimal conservation of predation-associated metabolite biosynthetic gene clusters underscores biosynthetic potential of Myxococcota including descriptions for ten novel species: Archangium lansinium sp. nov., Myxococcus landrumus sp. nov., Nannocystis bai.</title>
        <authorList>
            <person name="Ahearne A."/>
            <person name="Stevens C."/>
            <person name="Dowd S."/>
        </authorList>
    </citation>
    <scope>NUCLEOTIDE SEQUENCE</scope>
    <source>
        <strain evidence="2">Fl3</strain>
    </source>
</reference>
<accession>A0ABY7HB45</accession>
<evidence type="ECO:0000313" key="2">
    <source>
        <dbReference type="EMBL" id="WAS96486.1"/>
    </source>
</evidence>
<gene>
    <name evidence="2" type="ORF">O0S08_10030</name>
</gene>
<name>A0ABY7HB45_9BACT</name>
<organism evidence="2 3">
    <name type="scientific">Nannocystis punicea</name>
    <dbReference type="NCBI Taxonomy" id="2995304"/>
    <lineage>
        <taxon>Bacteria</taxon>
        <taxon>Pseudomonadati</taxon>
        <taxon>Myxococcota</taxon>
        <taxon>Polyangia</taxon>
        <taxon>Nannocystales</taxon>
        <taxon>Nannocystaceae</taxon>
        <taxon>Nannocystis</taxon>
    </lineage>
</organism>